<dbReference type="NCBIfam" id="TIGR02636">
    <property type="entry name" value="galM_Leloir"/>
    <property type="match status" value="1"/>
</dbReference>
<comment type="catalytic activity">
    <reaction evidence="1 8">
        <text>alpha-D-glucose = beta-D-glucose</text>
        <dbReference type="Rhea" id="RHEA:10264"/>
        <dbReference type="ChEBI" id="CHEBI:15903"/>
        <dbReference type="ChEBI" id="CHEBI:17925"/>
        <dbReference type="EC" id="5.1.3.3"/>
    </reaction>
</comment>
<evidence type="ECO:0000256" key="5">
    <source>
        <dbReference type="ARBA" id="ARBA00014165"/>
    </source>
</evidence>
<feature type="active site" description="Proton acceptor" evidence="9">
    <location>
        <position position="318"/>
    </location>
</feature>
<dbReference type="Proteomes" id="UP000218676">
    <property type="component" value="Chromosome 2"/>
</dbReference>
<reference evidence="13 15" key="3">
    <citation type="submission" date="2020-09" db="EMBL/GenBank/DDBJ databases">
        <title>Complete, closed and curated genome sequences of Photobacterium damselae subsp. piscicida isolates from Australia indicate localised evolution and additional plasmid-borne pathogenicity mechanisms.</title>
        <authorList>
            <person name="Baseggio L."/>
            <person name="Silayeva O."/>
            <person name="Buller N."/>
            <person name="Landos M."/>
            <person name="Engelstaedter J."/>
            <person name="Barnes A.C."/>
        </authorList>
    </citation>
    <scope>NUCLEOTIDE SEQUENCE [LARGE SCALE GENOMIC DNA]</scope>
    <source>
        <strain evidence="13 15">AS-16-0540-1</strain>
    </source>
</reference>
<dbReference type="NCBIfam" id="NF008277">
    <property type="entry name" value="PRK11055.1"/>
    <property type="match status" value="1"/>
</dbReference>
<evidence type="ECO:0000256" key="8">
    <source>
        <dbReference type="PIRNR" id="PIRNR005096"/>
    </source>
</evidence>
<dbReference type="GO" id="GO:0033499">
    <property type="term" value="P:galactose catabolic process via UDP-galactose, Leloir pathway"/>
    <property type="evidence" value="ECO:0007669"/>
    <property type="project" value="TreeGrafter"/>
</dbReference>
<proteinExistence type="inferred from homology"/>
<evidence type="ECO:0000313" key="15">
    <source>
        <dbReference type="Proteomes" id="UP000516656"/>
    </source>
</evidence>
<dbReference type="GO" id="GO:0005737">
    <property type="term" value="C:cytoplasm"/>
    <property type="evidence" value="ECO:0007669"/>
    <property type="project" value="TreeGrafter"/>
</dbReference>
<gene>
    <name evidence="13" type="primary">galM</name>
    <name evidence="13" type="ORF">IC627_17265</name>
    <name evidence="12" type="ORF">PDPUS_2_00331</name>
</gene>
<dbReference type="InterPro" id="IPR013458">
    <property type="entry name" value="Ald_epimerase_bac"/>
</dbReference>
<evidence type="ECO:0000256" key="6">
    <source>
        <dbReference type="ARBA" id="ARBA00023235"/>
    </source>
</evidence>
<evidence type="ECO:0000256" key="11">
    <source>
        <dbReference type="PIRSR" id="PIRSR005096-3"/>
    </source>
</evidence>
<evidence type="ECO:0000256" key="3">
    <source>
        <dbReference type="ARBA" id="ARBA00006206"/>
    </source>
</evidence>
<dbReference type="InterPro" id="IPR014718">
    <property type="entry name" value="GH-type_carb-bd"/>
</dbReference>
<evidence type="ECO:0000256" key="7">
    <source>
        <dbReference type="ARBA" id="ARBA00023277"/>
    </source>
</evidence>
<dbReference type="Pfam" id="PF01263">
    <property type="entry name" value="Aldose_epim"/>
    <property type="match status" value="1"/>
</dbReference>
<sequence length="354" mass="39110">MNPDIIKLVQTMAQSPSFDGQPAKLVHLTNASGMTASFMDIGATWLSCTVPMPEGAREVLLRSANMDEHMKQTAYFGSIVGRFANRIAKGQFSVDGIDYQLDINNGENALHGGVVGFDKRRWAIEKQTDNQVCFALRSVDGDQGYPGNLDVVVTYTLDEENQLTILYQAHCDASCPVNLTNHAYFNLAGEGSAFNALEHSLQIKAPYYLPTDATAIPIGDYKSVVGNSFDFTSLKLIGSEFLQGDDQKLAAGYDHSFVFSEEIVDGKTPVAKLVSPNQDLTMIVKTTKPAMQVYTGNYLLGSIGASKAYQNHDGVALETQYFPDSPNKEQWQQRCPLLLPEQTYHHQTCYQFEF</sequence>
<feature type="binding site" evidence="10">
    <location>
        <position position="254"/>
    </location>
    <ligand>
        <name>beta-D-galactose</name>
        <dbReference type="ChEBI" id="CHEBI:27667"/>
    </ligand>
</feature>
<dbReference type="PANTHER" id="PTHR10091:SF0">
    <property type="entry name" value="GALACTOSE MUTAROTASE"/>
    <property type="match status" value="1"/>
</dbReference>
<dbReference type="InterPro" id="IPR047215">
    <property type="entry name" value="Galactose_mutarotase-like"/>
</dbReference>
<dbReference type="PIRSF" id="PIRSF005096">
    <property type="entry name" value="GALM"/>
    <property type="match status" value="1"/>
</dbReference>
<dbReference type="Proteomes" id="UP000516656">
    <property type="component" value="Chromosome 2"/>
</dbReference>
<dbReference type="PANTHER" id="PTHR10091">
    <property type="entry name" value="ALDOSE-1-EPIMERASE"/>
    <property type="match status" value="1"/>
</dbReference>
<dbReference type="UniPathway" id="UPA00242"/>
<feature type="binding site" evidence="11">
    <location>
        <begin position="85"/>
        <end position="86"/>
    </location>
    <ligand>
        <name>beta-D-galactose</name>
        <dbReference type="ChEBI" id="CHEBI:27667"/>
    </ligand>
</feature>
<protein>
    <recommendedName>
        <fullName evidence="5 8">Aldose 1-epimerase</fullName>
        <ecNumber evidence="4 8">5.1.3.3</ecNumber>
    </recommendedName>
</protein>
<dbReference type="GO" id="GO:0006006">
    <property type="term" value="P:glucose metabolic process"/>
    <property type="evidence" value="ECO:0007669"/>
    <property type="project" value="TreeGrafter"/>
</dbReference>
<feature type="binding site" evidence="11">
    <location>
        <begin position="182"/>
        <end position="184"/>
    </location>
    <ligand>
        <name>beta-D-galactose</name>
        <dbReference type="ChEBI" id="CHEBI:27667"/>
    </ligand>
</feature>
<dbReference type="InterPro" id="IPR018052">
    <property type="entry name" value="Ald1_epimerase_CS"/>
</dbReference>
<comment type="pathway">
    <text evidence="2 8">Carbohydrate metabolism; hexose metabolism.</text>
</comment>
<dbReference type="GO" id="GO:0030246">
    <property type="term" value="F:carbohydrate binding"/>
    <property type="evidence" value="ECO:0007669"/>
    <property type="project" value="InterPro"/>
</dbReference>
<dbReference type="PROSITE" id="PS00545">
    <property type="entry name" value="ALDOSE_1_EPIMERASE"/>
    <property type="match status" value="1"/>
</dbReference>
<organism evidence="13 15">
    <name type="scientific">Photobacterium damsela subsp. piscicida</name>
    <name type="common">Pasteurella piscicida</name>
    <dbReference type="NCBI Taxonomy" id="38294"/>
    <lineage>
        <taxon>Bacteria</taxon>
        <taxon>Pseudomonadati</taxon>
        <taxon>Pseudomonadota</taxon>
        <taxon>Gammaproteobacteria</taxon>
        <taxon>Vibrionales</taxon>
        <taxon>Vibrionaceae</taxon>
        <taxon>Photobacterium</taxon>
    </lineage>
</organism>
<evidence type="ECO:0000256" key="10">
    <source>
        <dbReference type="PIRSR" id="PIRSR005096-2"/>
    </source>
</evidence>
<dbReference type="EMBL" id="CP061855">
    <property type="protein sequence ID" value="QOD58581.1"/>
    <property type="molecule type" value="Genomic_DNA"/>
</dbReference>
<reference evidence="14" key="2">
    <citation type="submission" date="2017-05" db="EMBL/GenBank/DDBJ databases">
        <title>Whole genome sequence of fish pathogenic bacteria, Photobacterium damselae subsp. piscicida, strain 91-197, isolated from hybrid striped bass (Morone sp.) in USA.</title>
        <authorList>
            <person name="Teru Y."/>
            <person name="Hikima J."/>
            <person name="Kono T."/>
            <person name="Sakai M."/>
            <person name="Takano T."/>
            <person name="Hawke J.P."/>
            <person name="Takeyama H."/>
            <person name="Aoki T."/>
        </authorList>
    </citation>
    <scope>NUCLEOTIDE SEQUENCE [LARGE SCALE GENOMIC DNA]</scope>
    <source>
        <strain evidence="14">91-197</strain>
    </source>
</reference>
<evidence type="ECO:0000256" key="2">
    <source>
        <dbReference type="ARBA" id="ARBA00005028"/>
    </source>
</evidence>
<name>A0A1Q9GZP6_PHODP</name>
<dbReference type="EC" id="5.1.3.3" evidence="4 8"/>
<dbReference type="SUPFAM" id="SSF74650">
    <property type="entry name" value="Galactose mutarotase-like"/>
    <property type="match status" value="1"/>
</dbReference>
<evidence type="ECO:0000256" key="9">
    <source>
        <dbReference type="PIRSR" id="PIRSR005096-1"/>
    </source>
</evidence>
<evidence type="ECO:0000256" key="1">
    <source>
        <dbReference type="ARBA" id="ARBA00001614"/>
    </source>
</evidence>
<dbReference type="InterPro" id="IPR011013">
    <property type="entry name" value="Gal_mutarotase_sf_dom"/>
</dbReference>
<comment type="similarity">
    <text evidence="3 8">Belongs to the aldose epimerase family.</text>
</comment>
<feature type="active site" description="Proton donor" evidence="9">
    <location>
        <position position="182"/>
    </location>
</feature>
<dbReference type="RefSeq" id="WP_044178232.1">
    <property type="nucleotide sequence ID" value="NZ_AP018046.1"/>
</dbReference>
<dbReference type="InterPro" id="IPR008183">
    <property type="entry name" value="Aldose_1/G6P_1-epimerase"/>
</dbReference>
<keyword evidence="6 8" id="KW-0413">Isomerase</keyword>
<evidence type="ECO:0000313" key="13">
    <source>
        <dbReference type="EMBL" id="QOD58581.1"/>
    </source>
</evidence>
<reference evidence="12" key="1">
    <citation type="journal article" date="2017" name="Genome Announc.">
        <title>Whole-Genome Sequence of Photobacterium damselae subsp. piscicida Strain 91-197, Isolated from Hybrid Striped Bass (Morone sp.) in the United States.</title>
        <authorList>
            <person name="Teru Y."/>
            <person name="Hikima J."/>
            <person name="Kono T."/>
            <person name="Sakai M."/>
            <person name="Takano T."/>
            <person name="Hawke J.P."/>
            <person name="Takeyama H."/>
            <person name="Aoki T."/>
        </authorList>
    </citation>
    <scope>NUCLEOTIDE SEQUENCE</scope>
    <source>
        <strain evidence="12">91-197</strain>
    </source>
</reference>
<evidence type="ECO:0000313" key="12">
    <source>
        <dbReference type="EMBL" id="BAX54917.1"/>
    </source>
</evidence>
<evidence type="ECO:0000256" key="4">
    <source>
        <dbReference type="ARBA" id="ARBA00013185"/>
    </source>
</evidence>
<accession>A0A1Q9GZP6</accession>
<evidence type="ECO:0000313" key="14">
    <source>
        <dbReference type="Proteomes" id="UP000218676"/>
    </source>
</evidence>
<dbReference type="Gene3D" id="2.70.98.10">
    <property type="match status" value="1"/>
</dbReference>
<dbReference type="EMBL" id="AP018046">
    <property type="protein sequence ID" value="BAX54917.1"/>
    <property type="molecule type" value="Genomic_DNA"/>
</dbReference>
<dbReference type="CDD" id="cd09019">
    <property type="entry name" value="galactose_mutarotase_like"/>
    <property type="match status" value="1"/>
</dbReference>
<dbReference type="GO" id="GO:0004034">
    <property type="term" value="F:aldose 1-epimerase activity"/>
    <property type="evidence" value="ECO:0007669"/>
    <property type="project" value="UniProtKB-EC"/>
</dbReference>
<dbReference type="InterPro" id="IPR015443">
    <property type="entry name" value="Aldose_1-epimerase"/>
</dbReference>
<keyword evidence="7 8" id="KW-0119">Carbohydrate metabolism</keyword>
<dbReference type="AlphaFoldDB" id="A0A1Q9GZP6"/>